<dbReference type="EMBL" id="BGZL01000021">
    <property type="protein sequence ID" value="GBQ03711.1"/>
    <property type="molecule type" value="Genomic_DNA"/>
</dbReference>
<evidence type="ECO:0000313" key="1">
    <source>
        <dbReference type="EMBL" id="GBQ03711.1"/>
    </source>
</evidence>
<organism evidence="1 2">
    <name type="scientific">Streptomyces spongiicola</name>
    <dbReference type="NCBI Taxonomy" id="1690221"/>
    <lineage>
        <taxon>Bacteria</taxon>
        <taxon>Bacillati</taxon>
        <taxon>Actinomycetota</taxon>
        <taxon>Actinomycetes</taxon>
        <taxon>Kitasatosporales</taxon>
        <taxon>Streptomycetaceae</taxon>
        <taxon>Streptomyces</taxon>
    </lineage>
</organism>
<gene>
    <name evidence="1" type="ORF">SSP531S_51860</name>
</gene>
<dbReference type="AlphaFoldDB" id="A0A388T688"/>
<protein>
    <submittedName>
        <fullName evidence="1">Uncharacterized protein</fullName>
    </submittedName>
</protein>
<dbReference type="Proteomes" id="UP000265354">
    <property type="component" value="Unassembled WGS sequence"/>
</dbReference>
<comment type="caution">
    <text evidence="1">The sequence shown here is derived from an EMBL/GenBank/DDBJ whole genome shotgun (WGS) entry which is preliminary data.</text>
</comment>
<proteinExistence type="predicted"/>
<evidence type="ECO:0000313" key="2">
    <source>
        <dbReference type="Proteomes" id="UP000265354"/>
    </source>
</evidence>
<sequence length="55" mass="6069">MPMTIRVYDVNGQTGQVVHERAEVVVGPGVRDSPPMNSLAFPPCRCTRCRPKDEA</sequence>
<name>A0A388T688_9ACTN</name>
<reference evidence="1 2" key="1">
    <citation type="submission" date="2018-07" db="EMBL/GenBank/DDBJ databases">
        <title>Whole Genome Shotgun Sequence of Streptomyces spongiicola strain 531S.</title>
        <authorList>
            <person name="Dohra H."/>
            <person name="Kodani S."/>
        </authorList>
    </citation>
    <scope>NUCLEOTIDE SEQUENCE [LARGE SCALE GENOMIC DNA]</scope>
    <source>
        <strain evidence="1 2">531S</strain>
    </source>
</reference>
<accession>A0A388T688</accession>